<dbReference type="GO" id="GO:0003677">
    <property type="term" value="F:DNA binding"/>
    <property type="evidence" value="ECO:0007669"/>
    <property type="project" value="UniProtKB-KW"/>
</dbReference>
<protein>
    <submittedName>
        <fullName evidence="4">Recombinase family protein</fullName>
    </submittedName>
</protein>
<dbReference type="Proteomes" id="UP000435649">
    <property type="component" value="Unassembled WGS sequence"/>
</dbReference>
<dbReference type="Gene3D" id="3.40.50.1390">
    <property type="entry name" value="Resolvase, N-terminal catalytic domain"/>
    <property type="match status" value="1"/>
</dbReference>
<evidence type="ECO:0000313" key="4">
    <source>
        <dbReference type="EMBL" id="MST98508.1"/>
    </source>
</evidence>
<dbReference type="PROSITE" id="PS51736">
    <property type="entry name" value="RECOMBINASES_3"/>
    <property type="match status" value="1"/>
</dbReference>
<dbReference type="SMART" id="SM00857">
    <property type="entry name" value="Resolvase"/>
    <property type="match status" value="1"/>
</dbReference>
<keyword evidence="2" id="KW-0233">DNA recombination</keyword>
<gene>
    <name evidence="4" type="ORF">FYJ85_15815</name>
</gene>
<dbReference type="Gene3D" id="1.10.10.60">
    <property type="entry name" value="Homeodomain-like"/>
    <property type="match status" value="1"/>
</dbReference>
<dbReference type="Pfam" id="PF00239">
    <property type="entry name" value="Resolvase"/>
    <property type="match status" value="1"/>
</dbReference>
<evidence type="ECO:0000313" key="5">
    <source>
        <dbReference type="Proteomes" id="UP000435649"/>
    </source>
</evidence>
<dbReference type="InterPro" id="IPR050639">
    <property type="entry name" value="SSR_resolvase"/>
</dbReference>
<name>A0A844G7T7_9BACT</name>
<reference evidence="4 5" key="1">
    <citation type="submission" date="2019-08" db="EMBL/GenBank/DDBJ databases">
        <title>In-depth cultivation of the pig gut microbiome towards novel bacterial diversity and tailored functional studies.</title>
        <authorList>
            <person name="Wylensek D."/>
            <person name="Hitch T.C.A."/>
            <person name="Clavel T."/>
        </authorList>
    </citation>
    <scope>NUCLEOTIDE SEQUENCE [LARGE SCALE GENOMIC DNA]</scope>
    <source>
        <strain evidence="4 5">BBE-744-WT-12</strain>
    </source>
</reference>
<sequence length="193" mass="22281">MRCVIYSRVSTEEQSTDNQLRQLREYADRQGWNVVEEIRDIASGGKSAEERQGLKKVFIMARQRKFDVLLFWSLDRFSREGSRKTLEYLTRLDSYHTKWHSYTEEYISSLGIFSDAIISLMACLAKQERIRISERTKAGLARVKAKGKVLGRPTDVIADTEQIRELRQSGYSLSEISQITGVSKTRVHRLLSA</sequence>
<accession>A0A844G7T7</accession>
<dbReference type="RefSeq" id="WP_106054110.1">
    <property type="nucleotide sequence ID" value="NZ_VUNS01000020.1"/>
</dbReference>
<organism evidence="4 5">
    <name type="scientific">Victivallis lenta</name>
    <dbReference type="NCBI Taxonomy" id="2606640"/>
    <lineage>
        <taxon>Bacteria</taxon>
        <taxon>Pseudomonadati</taxon>
        <taxon>Lentisphaerota</taxon>
        <taxon>Lentisphaeria</taxon>
        <taxon>Victivallales</taxon>
        <taxon>Victivallaceae</taxon>
        <taxon>Victivallis</taxon>
    </lineage>
</organism>
<dbReference type="EMBL" id="VUNS01000020">
    <property type="protein sequence ID" value="MST98508.1"/>
    <property type="molecule type" value="Genomic_DNA"/>
</dbReference>
<comment type="caution">
    <text evidence="4">The sequence shown here is derived from an EMBL/GenBank/DDBJ whole genome shotgun (WGS) entry which is preliminary data.</text>
</comment>
<dbReference type="PANTHER" id="PTHR30461">
    <property type="entry name" value="DNA-INVERTASE FROM LAMBDOID PROPHAGE"/>
    <property type="match status" value="1"/>
</dbReference>
<dbReference type="SUPFAM" id="SSF53041">
    <property type="entry name" value="Resolvase-like"/>
    <property type="match status" value="1"/>
</dbReference>
<evidence type="ECO:0000259" key="3">
    <source>
        <dbReference type="PROSITE" id="PS51736"/>
    </source>
</evidence>
<dbReference type="GO" id="GO:0000150">
    <property type="term" value="F:DNA strand exchange activity"/>
    <property type="evidence" value="ECO:0007669"/>
    <property type="project" value="InterPro"/>
</dbReference>
<keyword evidence="5" id="KW-1185">Reference proteome</keyword>
<feature type="domain" description="Resolvase/invertase-type recombinase catalytic" evidence="3">
    <location>
        <begin position="2"/>
        <end position="147"/>
    </location>
</feature>
<dbReference type="AlphaFoldDB" id="A0A844G7T7"/>
<proteinExistence type="predicted"/>
<dbReference type="InterPro" id="IPR036162">
    <property type="entry name" value="Resolvase-like_N_sf"/>
</dbReference>
<dbReference type="PANTHER" id="PTHR30461:SF2">
    <property type="entry name" value="SERINE RECOMBINASE PINE-RELATED"/>
    <property type="match status" value="1"/>
</dbReference>
<dbReference type="CDD" id="cd00338">
    <property type="entry name" value="Ser_Recombinase"/>
    <property type="match status" value="1"/>
</dbReference>
<keyword evidence="1" id="KW-0238">DNA-binding</keyword>
<dbReference type="InterPro" id="IPR006119">
    <property type="entry name" value="Resolv_N"/>
</dbReference>
<evidence type="ECO:0000256" key="1">
    <source>
        <dbReference type="ARBA" id="ARBA00023125"/>
    </source>
</evidence>
<evidence type="ECO:0000256" key="2">
    <source>
        <dbReference type="ARBA" id="ARBA00023172"/>
    </source>
</evidence>